<dbReference type="Proteomes" id="UP000826195">
    <property type="component" value="Unassembled WGS sequence"/>
</dbReference>
<keyword evidence="2" id="KW-1185">Reference proteome</keyword>
<dbReference type="EMBL" id="JAHXZJ010000374">
    <property type="protein sequence ID" value="KAH0560840.1"/>
    <property type="molecule type" value="Genomic_DNA"/>
</dbReference>
<name>A0AAV7IGR3_COTGL</name>
<dbReference type="AlphaFoldDB" id="A0AAV7IGR3"/>
<organism evidence="1 2">
    <name type="scientific">Cotesia glomerata</name>
    <name type="common">Lepidopteran parasitic wasp</name>
    <name type="synonym">Apanteles glomeratus</name>
    <dbReference type="NCBI Taxonomy" id="32391"/>
    <lineage>
        <taxon>Eukaryota</taxon>
        <taxon>Metazoa</taxon>
        <taxon>Ecdysozoa</taxon>
        <taxon>Arthropoda</taxon>
        <taxon>Hexapoda</taxon>
        <taxon>Insecta</taxon>
        <taxon>Pterygota</taxon>
        <taxon>Neoptera</taxon>
        <taxon>Endopterygota</taxon>
        <taxon>Hymenoptera</taxon>
        <taxon>Apocrita</taxon>
        <taxon>Ichneumonoidea</taxon>
        <taxon>Braconidae</taxon>
        <taxon>Microgastrinae</taxon>
        <taxon>Cotesia</taxon>
    </lineage>
</organism>
<comment type="caution">
    <text evidence="1">The sequence shown here is derived from an EMBL/GenBank/DDBJ whole genome shotgun (WGS) entry which is preliminary data.</text>
</comment>
<evidence type="ECO:0000313" key="1">
    <source>
        <dbReference type="EMBL" id="KAH0560840.1"/>
    </source>
</evidence>
<sequence>MSPCTRNKTSPSKWSRAVAVMEKEHSIEKQYRLPRAFHRAQAQKLNAFPVSRVVLLPPKGNTRFKAIFSDVSGQREIKAFTTLVDKQTLDLFQPALALSYTSTFQPAVYNLSWDLFWLILYSQLAFNIHDKGHRPDKNSIYKCTYHSYISPSTSSRLSDPITL</sequence>
<proteinExistence type="predicted"/>
<accession>A0AAV7IGR3</accession>
<reference evidence="1 2" key="1">
    <citation type="journal article" date="2021" name="J. Hered.">
        <title>A chromosome-level genome assembly of the parasitoid wasp, Cotesia glomerata (Hymenoptera: Braconidae).</title>
        <authorList>
            <person name="Pinto B.J."/>
            <person name="Weis J.J."/>
            <person name="Gamble T."/>
            <person name="Ode P.J."/>
            <person name="Paul R."/>
            <person name="Zaspel J.M."/>
        </authorList>
    </citation>
    <scope>NUCLEOTIDE SEQUENCE [LARGE SCALE GENOMIC DNA]</scope>
    <source>
        <strain evidence="1">CgM1</strain>
    </source>
</reference>
<evidence type="ECO:0000313" key="2">
    <source>
        <dbReference type="Proteomes" id="UP000826195"/>
    </source>
</evidence>
<protein>
    <submittedName>
        <fullName evidence="1">Uncharacterized protein</fullName>
    </submittedName>
</protein>
<gene>
    <name evidence="1" type="ORF">KQX54_009112</name>
</gene>